<comment type="caution">
    <text evidence="1">The sequence shown here is derived from an EMBL/GenBank/DDBJ whole genome shotgun (WGS) entry which is preliminary data.</text>
</comment>
<proteinExistence type="predicted"/>
<reference evidence="1 2" key="1">
    <citation type="submission" date="2014-12" db="EMBL/GenBank/DDBJ databases">
        <title>Mercury Reductase activity and rhizosphere competence traits in the genome of root associated Photobacterium halotolerans MELD1.</title>
        <authorList>
            <person name="Mathew D.C."/>
            <person name="Huang C.-C."/>
        </authorList>
    </citation>
    <scope>NUCLEOTIDE SEQUENCE [LARGE SCALE GENOMIC DNA]</scope>
    <source>
        <strain evidence="1 2">MELD1</strain>
    </source>
</reference>
<dbReference type="PATRIC" id="fig|265726.11.peg.4518"/>
<evidence type="ECO:0000313" key="2">
    <source>
        <dbReference type="Proteomes" id="UP000033633"/>
    </source>
</evidence>
<dbReference type="AlphaFoldDB" id="A0A0F5VCV0"/>
<dbReference type="EMBL" id="JWYV01000009">
    <property type="protein sequence ID" value="KKC99601.1"/>
    <property type="molecule type" value="Genomic_DNA"/>
</dbReference>
<dbReference type="STRING" id="265726.KY46_11745"/>
<dbReference type="Proteomes" id="UP000033633">
    <property type="component" value="Unassembled WGS sequence"/>
</dbReference>
<accession>A0A0F5VCV0</accession>
<gene>
    <name evidence="1" type="ORF">KY46_11745</name>
</gene>
<keyword evidence="2" id="KW-1185">Reference proteome</keyword>
<protein>
    <submittedName>
        <fullName evidence="1">Uncharacterized protein</fullName>
    </submittedName>
</protein>
<name>A0A0F5VCV0_9GAMM</name>
<sequence>MLRVFYTPVLAFKSPAFISIEDDHDSFNGISNALNIKVRCMRIISKSELAQVIWNDCKFIVERKEY</sequence>
<evidence type="ECO:0000313" key="1">
    <source>
        <dbReference type="EMBL" id="KKC99601.1"/>
    </source>
</evidence>
<organism evidence="1 2">
    <name type="scientific">Photobacterium halotolerans</name>
    <dbReference type="NCBI Taxonomy" id="265726"/>
    <lineage>
        <taxon>Bacteria</taxon>
        <taxon>Pseudomonadati</taxon>
        <taxon>Pseudomonadota</taxon>
        <taxon>Gammaproteobacteria</taxon>
        <taxon>Vibrionales</taxon>
        <taxon>Vibrionaceae</taxon>
        <taxon>Photobacterium</taxon>
    </lineage>
</organism>